<evidence type="ECO:0000313" key="4">
    <source>
        <dbReference type="Proteomes" id="UP000515703"/>
    </source>
</evidence>
<dbReference type="NCBIfam" id="TIGR00051">
    <property type="entry name" value="YbgC/FadM family acyl-CoA thioesterase"/>
    <property type="match status" value="1"/>
</dbReference>
<organism evidence="3 4">
    <name type="scientific">Anaerocolumna chitinilytica</name>
    <dbReference type="NCBI Taxonomy" id="1727145"/>
    <lineage>
        <taxon>Bacteria</taxon>
        <taxon>Bacillati</taxon>
        <taxon>Bacillota</taxon>
        <taxon>Clostridia</taxon>
        <taxon>Lachnospirales</taxon>
        <taxon>Lachnospiraceae</taxon>
        <taxon>Anaerocolumna</taxon>
    </lineage>
</organism>
<dbReference type="KEGG" id="acht:bsdcttw_17870"/>
<comment type="similarity">
    <text evidence="1">Belongs to the 4-hydroxybenzoyl-CoA thioesterase family.</text>
</comment>
<keyword evidence="2" id="KW-0378">Hydrolase</keyword>
<dbReference type="InterPro" id="IPR050563">
    <property type="entry name" value="4-hydroxybenzoyl-CoA_TE"/>
</dbReference>
<evidence type="ECO:0000313" key="3">
    <source>
        <dbReference type="EMBL" id="BCJ98746.1"/>
    </source>
</evidence>
<reference evidence="3 4" key="2">
    <citation type="submission" date="2020-08" db="EMBL/GenBank/DDBJ databases">
        <authorList>
            <person name="Ueki A."/>
            <person name="Tonouchi A."/>
        </authorList>
    </citation>
    <scope>NUCLEOTIDE SEQUENCE [LARGE SCALE GENOMIC DNA]</scope>
    <source>
        <strain evidence="3 4">CTTW</strain>
    </source>
</reference>
<dbReference type="Gene3D" id="3.10.129.10">
    <property type="entry name" value="Hotdog Thioesterase"/>
    <property type="match status" value="1"/>
</dbReference>
<dbReference type="RefSeq" id="WP_185259053.1">
    <property type="nucleotide sequence ID" value="NZ_AP023368.1"/>
</dbReference>
<dbReference type="InterPro" id="IPR029069">
    <property type="entry name" value="HotDog_dom_sf"/>
</dbReference>
<dbReference type="CDD" id="cd00586">
    <property type="entry name" value="4HBT"/>
    <property type="match status" value="1"/>
</dbReference>
<reference evidence="3 4" key="1">
    <citation type="submission" date="2020-08" db="EMBL/GenBank/DDBJ databases">
        <title>Draft genome sequencing of an Anaerocolumna strain isolated from anoxic soil subjected to BSD treatment.</title>
        <authorList>
            <person name="Uek A."/>
            <person name="Tonouchi A."/>
        </authorList>
    </citation>
    <scope>NUCLEOTIDE SEQUENCE [LARGE SCALE GENOMIC DNA]</scope>
    <source>
        <strain evidence="3 4">CTTW</strain>
    </source>
</reference>
<proteinExistence type="inferred from homology"/>
<dbReference type="AlphaFoldDB" id="A0A7I8DR35"/>
<dbReference type="SUPFAM" id="SSF54637">
    <property type="entry name" value="Thioesterase/thiol ester dehydrase-isomerase"/>
    <property type="match status" value="1"/>
</dbReference>
<dbReference type="GO" id="GO:0047617">
    <property type="term" value="F:fatty acyl-CoA hydrolase activity"/>
    <property type="evidence" value="ECO:0007669"/>
    <property type="project" value="TreeGrafter"/>
</dbReference>
<dbReference type="EMBL" id="AP023368">
    <property type="protein sequence ID" value="BCJ98746.1"/>
    <property type="molecule type" value="Genomic_DNA"/>
</dbReference>
<gene>
    <name evidence="3" type="ORF">bsdcttw_17870</name>
</gene>
<dbReference type="Proteomes" id="UP000515703">
    <property type="component" value="Chromosome"/>
</dbReference>
<keyword evidence="4" id="KW-1185">Reference proteome</keyword>
<name>A0A7I8DR35_9FIRM</name>
<accession>A0A7I8DR35</accession>
<dbReference type="Pfam" id="PF13279">
    <property type="entry name" value="4HBT_2"/>
    <property type="match status" value="1"/>
</dbReference>
<dbReference type="PANTHER" id="PTHR31793">
    <property type="entry name" value="4-HYDROXYBENZOYL-COA THIOESTERASE FAMILY MEMBER"/>
    <property type="match status" value="1"/>
</dbReference>
<protein>
    <submittedName>
        <fullName evidence="3">4-hydroxybenzoyl-CoA thioesterase</fullName>
    </submittedName>
</protein>
<dbReference type="InterPro" id="IPR006684">
    <property type="entry name" value="YbgC/YbaW"/>
</dbReference>
<dbReference type="PIRSF" id="PIRSF003230">
    <property type="entry name" value="YbgC"/>
    <property type="match status" value="1"/>
</dbReference>
<dbReference type="PANTHER" id="PTHR31793:SF27">
    <property type="entry name" value="NOVEL THIOESTERASE SUPERFAMILY DOMAIN AND SAPOSIN A-TYPE DOMAIN CONTAINING PROTEIN (0610012H03RIK)"/>
    <property type="match status" value="1"/>
</dbReference>
<sequence>MNINPYVRKANYYETDQMGIIHHANYIHWMEEARVDFMEQIGFGYDRAVKEGIDFALLGLSCEYKSMVRFGDTVNIKVSIRSITVTKMTVYYEITDAATGKLRTTGESSHCYFDSVRKRPVSLKKVLPELYDLFSSMCES</sequence>
<evidence type="ECO:0000256" key="1">
    <source>
        <dbReference type="ARBA" id="ARBA00005953"/>
    </source>
</evidence>
<evidence type="ECO:0000256" key="2">
    <source>
        <dbReference type="ARBA" id="ARBA00022801"/>
    </source>
</evidence>